<dbReference type="EMBL" id="QTSX02003614">
    <property type="protein sequence ID" value="KAJ9069681.1"/>
    <property type="molecule type" value="Genomic_DNA"/>
</dbReference>
<sequence length="128" mass="14642">MLQPEDEKEVQVLQQDQERINLFSKLTSKIVLLEEEFSKLKEEKEYVDELLDELELADEDEPVNLKIGDSFVEMPLSDAQDRLQKEQAVLADKVKASGELIDSTNSKMTELKGALYAKFGNTIHLEKD</sequence>
<reference evidence="1" key="1">
    <citation type="submission" date="2022-04" db="EMBL/GenBank/DDBJ databases">
        <title>Genome of the entomopathogenic fungus Entomophthora muscae.</title>
        <authorList>
            <person name="Elya C."/>
            <person name="Lovett B.R."/>
            <person name="Lee E."/>
            <person name="Macias A.M."/>
            <person name="Hajek A.E."/>
            <person name="De Bivort B.L."/>
            <person name="Kasson M.T."/>
            <person name="De Fine Licht H.H."/>
            <person name="Stajich J.E."/>
        </authorList>
    </citation>
    <scope>NUCLEOTIDE SEQUENCE</scope>
    <source>
        <strain evidence="1">Berkeley</strain>
    </source>
</reference>
<dbReference type="Proteomes" id="UP001165960">
    <property type="component" value="Unassembled WGS sequence"/>
</dbReference>
<name>A0ACC2T5F7_9FUNG</name>
<evidence type="ECO:0000313" key="1">
    <source>
        <dbReference type="EMBL" id="KAJ9069681.1"/>
    </source>
</evidence>
<proteinExistence type="predicted"/>
<comment type="caution">
    <text evidence="1">The sequence shown here is derived from an EMBL/GenBank/DDBJ whole genome shotgun (WGS) entry which is preliminary data.</text>
</comment>
<evidence type="ECO:0000313" key="2">
    <source>
        <dbReference type="Proteomes" id="UP001165960"/>
    </source>
</evidence>
<keyword evidence="2" id="KW-1185">Reference proteome</keyword>
<gene>
    <name evidence="1" type="ORF">DSO57_1015954</name>
</gene>
<accession>A0ACC2T5F7</accession>
<protein>
    <submittedName>
        <fullName evidence="1">Uncharacterized protein</fullName>
    </submittedName>
</protein>
<organism evidence="1 2">
    <name type="scientific">Entomophthora muscae</name>
    <dbReference type="NCBI Taxonomy" id="34485"/>
    <lineage>
        <taxon>Eukaryota</taxon>
        <taxon>Fungi</taxon>
        <taxon>Fungi incertae sedis</taxon>
        <taxon>Zoopagomycota</taxon>
        <taxon>Entomophthoromycotina</taxon>
        <taxon>Entomophthoromycetes</taxon>
        <taxon>Entomophthorales</taxon>
        <taxon>Entomophthoraceae</taxon>
        <taxon>Entomophthora</taxon>
    </lineage>
</organism>